<protein>
    <submittedName>
        <fullName evidence="1">Uncharacterized protein</fullName>
    </submittedName>
</protein>
<keyword evidence="2" id="KW-1185">Reference proteome</keyword>
<dbReference type="AlphaFoldDB" id="A0A7W7HSX8"/>
<dbReference type="Proteomes" id="UP000578112">
    <property type="component" value="Unassembled WGS sequence"/>
</dbReference>
<evidence type="ECO:0000313" key="2">
    <source>
        <dbReference type="Proteomes" id="UP000578112"/>
    </source>
</evidence>
<comment type="caution">
    <text evidence="1">The sequence shown here is derived from an EMBL/GenBank/DDBJ whole genome shotgun (WGS) entry which is preliminary data.</text>
</comment>
<gene>
    <name evidence="1" type="ORF">BJ971_000771</name>
</gene>
<dbReference type="RefSeq" id="WP_184989866.1">
    <property type="nucleotide sequence ID" value="NZ_BOMK01000033.1"/>
</dbReference>
<proteinExistence type="predicted"/>
<reference evidence="1 2" key="1">
    <citation type="submission" date="2020-08" db="EMBL/GenBank/DDBJ databases">
        <title>Sequencing the genomes of 1000 actinobacteria strains.</title>
        <authorList>
            <person name="Klenk H.-P."/>
        </authorList>
    </citation>
    <scope>NUCLEOTIDE SEQUENCE [LARGE SCALE GENOMIC DNA]</scope>
    <source>
        <strain evidence="1 2">DSM 43149</strain>
    </source>
</reference>
<organism evidence="1 2">
    <name type="scientific">Actinoplanes digitatis</name>
    <dbReference type="NCBI Taxonomy" id="1868"/>
    <lineage>
        <taxon>Bacteria</taxon>
        <taxon>Bacillati</taxon>
        <taxon>Actinomycetota</taxon>
        <taxon>Actinomycetes</taxon>
        <taxon>Micromonosporales</taxon>
        <taxon>Micromonosporaceae</taxon>
        <taxon>Actinoplanes</taxon>
    </lineage>
</organism>
<sequence length="196" mass="21467">MSWFVDQFGAAWLESPVVSLTDEFFPGAYDGTEQDIRRVVVNVCGYMDVAPEHIRVGFAAGGAGARPVITLGGSIYRNPLLLVATIARALAYERLVGEKRMTADQVDEEPADDLLTVFLGLGVITANAAPAFSHATADEAGLRATRLGRLTPPMYGYALARYAIMRGERRPRWVRSVDAGPRAYLKTSLRYLRRSS</sequence>
<evidence type="ECO:0000313" key="1">
    <source>
        <dbReference type="EMBL" id="MBB4760215.1"/>
    </source>
</evidence>
<dbReference type="EMBL" id="JACHNH010000001">
    <property type="protein sequence ID" value="MBB4760215.1"/>
    <property type="molecule type" value="Genomic_DNA"/>
</dbReference>
<accession>A0A7W7HSX8</accession>
<name>A0A7W7HSX8_9ACTN</name>